<sequence>MTAINAANPALDTWTEMSGFQQLRAQARSDGGKAALPAVARQFEAIFTQMMLKSMRDANASMGGGMGDSKAGDSYRDMFDQQLSLTLANGGNGLGIAKMLIRQLGGKPDAAAATPTAADLAATQLLSAGAPAAKPVRDVSEVMNANVRALLQLGSDADGDNAAAGRMPSITDTDTGWRDTLDRLAQGAANVAGTAARLLPGGDPVNFVRALAPHAAAAAQKLGVSARALLAQAALETGWGKHLPRGGDGSSSNNLFGIKAGSSWDGDKVTVPTLEYENGVAVRKRDQFRAYDSPSDSFADYARLISDSPRYARALGQGDNIAGFAHALVRGGYATDPSYAAKITAIANSPQMREAMAALHLDGGMQ</sequence>
<evidence type="ECO:0000256" key="2">
    <source>
        <dbReference type="ARBA" id="ARBA00004418"/>
    </source>
</evidence>
<comment type="similarity">
    <text evidence="4">In the C-terminal section; belongs to the glycosyl hydrolase 73 family.</text>
</comment>
<dbReference type="InterPro" id="IPR051056">
    <property type="entry name" value="Glycosyl_Hydrolase_73"/>
</dbReference>
<dbReference type="PANTHER" id="PTHR33308:SF9">
    <property type="entry name" value="PEPTIDOGLYCAN HYDROLASE FLGJ"/>
    <property type="match status" value="1"/>
</dbReference>
<evidence type="ECO:0000313" key="13">
    <source>
        <dbReference type="EMBL" id="GAA0256801.1"/>
    </source>
</evidence>
<dbReference type="GO" id="GO:0016787">
    <property type="term" value="F:hydrolase activity"/>
    <property type="evidence" value="ECO:0007669"/>
    <property type="project" value="UniProtKB-KW"/>
</dbReference>
<name>A0ABP3E9R2_9GAMM</name>
<dbReference type="InterPro" id="IPR002901">
    <property type="entry name" value="MGlyc_endo_b_GlcNAc-like_dom"/>
</dbReference>
<dbReference type="PANTHER" id="PTHR33308">
    <property type="entry name" value="PEPTIDOGLYCAN HYDROLASE FLGJ"/>
    <property type="match status" value="1"/>
</dbReference>
<keyword evidence="10" id="KW-0961">Cell wall biogenesis/degradation</keyword>
<evidence type="ECO:0000259" key="12">
    <source>
        <dbReference type="SMART" id="SM00047"/>
    </source>
</evidence>
<keyword evidence="13" id="KW-0282">Flagellum</keyword>
<evidence type="ECO:0000256" key="10">
    <source>
        <dbReference type="ARBA" id="ARBA00023316"/>
    </source>
</evidence>
<evidence type="ECO:0000256" key="5">
    <source>
        <dbReference type="ARBA" id="ARBA00013433"/>
    </source>
</evidence>
<dbReference type="InterPro" id="IPR013377">
    <property type="entry name" value="FlgJ"/>
</dbReference>
<evidence type="ECO:0000256" key="11">
    <source>
        <dbReference type="ARBA" id="ARBA00030835"/>
    </source>
</evidence>
<evidence type="ECO:0000256" key="4">
    <source>
        <dbReference type="ARBA" id="ARBA00007974"/>
    </source>
</evidence>
<dbReference type="Gene3D" id="1.10.530.10">
    <property type="match status" value="1"/>
</dbReference>
<evidence type="ECO:0000256" key="9">
    <source>
        <dbReference type="ARBA" id="ARBA00023295"/>
    </source>
</evidence>
<dbReference type="EMBL" id="BAAAFO010000003">
    <property type="protein sequence ID" value="GAA0256801.1"/>
    <property type="molecule type" value="Genomic_DNA"/>
</dbReference>
<dbReference type="SMART" id="SM00047">
    <property type="entry name" value="LYZ2"/>
    <property type="match status" value="1"/>
</dbReference>
<dbReference type="Gene3D" id="2.10.70.40">
    <property type="entry name" value="peptidoglycan hydrolase"/>
    <property type="match status" value="1"/>
</dbReference>
<comment type="subcellular location">
    <subcellularLocation>
        <location evidence="2">Periplasm</location>
    </subcellularLocation>
</comment>
<dbReference type="Pfam" id="PF01832">
    <property type="entry name" value="Glucosaminidase"/>
    <property type="match status" value="1"/>
</dbReference>
<evidence type="ECO:0000256" key="6">
    <source>
        <dbReference type="ARBA" id="ARBA00022764"/>
    </source>
</evidence>
<keyword evidence="7" id="KW-1005">Bacterial flagellum biogenesis</keyword>
<keyword evidence="9" id="KW-0326">Glycosidase</keyword>
<evidence type="ECO:0000256" key="1">
    <source>
        <dbReference type="ARBA" id="ARBA00002954"/>
    </source>
</evidence>
<gene>
    <name evidence="13" type="ORF">GCM10009126_22480</name>
</gene>
<accession>A0ABP3E9R2</accession>
<dbReference type="InterPro" id="IPR019301">
    <property type="entry name" value="Flagellar_prot_FlgJ_N"/>
</dbReference>
<comment type="caution">
    <text evidence="13">The sequence shown here is derived from an EMBL/GenBank/DDBJ whole genome shotgun (WGS) entry which is preliminary data.</text>
</comment>
<comment type="similarity">
    <text evidence="3">In the N-terminal section; belongs to the FlgJ family.</text>
</comment>
<evidence type="ECO:0000256" key="3">
    <source>
        <dbReference type="ARBA" id="ARBA00006880"/>
    </source>
</evidence>
<keyword evidence="13" id="KW-0969">Cilium</keyword>
<comment type="function">
    <text evidence="1">Flagellum-specific muramidase which hydrolyzes the peptidoglycan layer to assemble the rod structure in the periplasmic space.</text>
</comment>
<organism evidence="13 14">
    <name type="scientific">Rhodanobacter caeni</name>
    <dbReference type="NCBI Taxonomy" id="657654"/>
    <lineage>
        <taxon>Bacteria</taxon>
        <taxon>Pseudomonadati</taxon>
        <taxon>Pseudomonadota</taxon>
        <taxon>Gammaproteobacteria</taxon>
        <taxon>Lysobacterales</taxon>
        <taxon>Rhodanobacteraceae</taxon>
        <taxon>Rhodanobacter</taxon>
    </lineage>
</organism>
<evidence type="ECO:0000256" key="8">
    <source>
        <dbReference type="ARBA" id="ARBA00022801"/>
    </source>
</evidence>
<evidence type="ECO:0000256" key="7">
    <source>
        <dbReference type="ARBA" id="ARBA00022795"/>
    </source>
</evidence>
<proteinExistence type="inferred from homology"/>
<keyword evidence="13" id="KW-0966">Cell projection</keyword>
<keyword evidence="8 13" id="KW-0378">Hydrolase</keyword>
<evidence type="ECO:0000313" key="14">
    <source>
        <dbReference type="Proteomes" id="UP001500657"/>
    </source>
</evidence>
<reference evidence="14" key="1">
    <citation type="journal article" date="2019" name="Int. J. Syst. Evol. Microbiol.">
        <title>The Global Catalogue of Microorganisms (GCM) 10K type strain sequencing project: providing services to taxonomists for standard genome sequencing and annotation.</title>
        <authorList>
            <consortium name="The Broad Institute Genomics Platform"/>
            <consortium name="The Broad Institute Genome Sequencing Center for Infectious Disease"/>
            <person name="Wu L."/>
            <person name="Ma J."/>
        </authorList>
    </citation>
    <scope>NUCLEOTIDE SEQUENCE [LARGE SCALE GENOMIC DNA]</scope>
    <source>
        <strain evidence="14">JCM 16242</strain>
    </source>
</reference>
<dbReference type="Proteomes" id="UP001500657">
    <property type="component" value="Unassembled WGS sequence"/>
</dbReference>
<dbReference type="Pfam" id="PF10135">
    <property type="entry name" value="Rod-binding"/>
    <property type="match status" value="1"/>
</dbReference>
<keyword evidence="14" id="KW-1185">Reference proteome</keyword>
<keyword evidence="6" id="KW-0574">Periplasm</keyword>
<dbReference type="RefSeq" id="WP_343882865.1">
    <property type="nucleotide sequence ID" value="NZ_BAAAFO010000003.1"/>
</dbReference>
<dbReference type="NCBIfam" id="TIGR02541">
    <property type="entry name" value="flagell_FlgJ"/>
    <property type="match status" value="1"/>
</dbReference>
<feature type="domain" description="Mannosyl-glycoprotein endo-beta-N-acetylglucosamidase-like" evidence="12">
    <location>
        <begin position="197"/>
        <end position="360"/>
    </location>
</feature>
<protein>
    <recommendedName>
        <fullName evidence="5">Peptidoglycan hydrolase FlgJ</fullName>
    </recommendedName>
    <alternativeName>
        <fullName evidence="11">Muramidase FlgJ</fullName>
    </alternativeName>
</protein>